<dbReference type="InterPro" id="IPR036291">
    <property type="entry name" value="NAD(P)-bd_dom_sf"/>
</dbReference>
<keyword evidence="1" id="KW-0521">NADP</keyword>
<feature type="domain" description="Enoyl reductase (ER)" evidence="3">
    <location>
        <begin position="11"/>
        <end position="324"/>
    </location>
</feature>
<keyword evidence="2" id="KW-0560">Oxidoreductase</keyword>
<proteinExistence type="predicted"/>
<dbReference type="SUPFAM" id="SSF50129">
    <property type="entry name" value="GroES-like"/>
    <property type="match status" value="1"/>
</dbReference>
<evidence type="ECO:0000259" key="3">
    <source>
        <dbReference type="SMART" id="SM00829"/>
    </source>
</evidence>
<dbReference type="SMART" id="SM00829">
    <property type="entry name" value="PKS_ER"/>
    <property type="match status" value="1"/>
</dbReference>
<dbReference type="Pfam" id="PF00107">
    <property type="entry name" value="ADH_zinc_N"/>
    <property type="match status" value="1"/>
</dbReference>
<dbReference type="Gene3D" id="3.40.50.720">
    <property type="entry name" value="NAD(P)-binding Rossmann-like Domain"/>
    <property type="match status" value="1"/>
</dbReference>
<dbReference type="SUPFAM" id="SSF51735">
    <property type="entry name" value="NAD(P)-binding Rossmann-fold domains"/>
    <property type="match status" value="1"/>
</dbReference>
<name>A7NF67_ROSCS</name>
<evidence type="ECO:0000256" key="2">
    <source>
        <dbReference type="ARBA" id="ARBA00023002"/>
    </source>
</evidence>
<dbReference type="Gene3D" id="3.90.180.10">
    <property type="entry name" value="Medium-chain alcohol dehydrogenases, catalytic domain"/>
    <property type="match status" value="1"/>
</dbReference>
<dbReference type="eggNOG" id="COG0604">
    <property type="taxonomic scope" value="Bacteria"/>
</dbReference>
<dbReference type="InterPro" id="IPR013154">
    <property type="entry name" value="ADH-like_N"/>
</dbReference>
<evidence type="ECO:0000313" key="5">
    <source>
        <dbReference type="Proteomes" id="UP000000263"/>
    </source>
</evidence>
<protein>
    <submittedName>
        <fullName evidence="4">Alcohol dehydrogenase zinc-binding domain protein</fullName>
    </submittedName>
</protein>
<dbReference type="Pfam" id="PF08240">
    <property type="entry name" value="ADH_N"/>
    <property type="match status" value="1"/>
</dbReference>
<dbReference type="PANTHER" id="PTHR48106">
    <property type="entry name" value="QUINONE OXIDOREDUCTASE PIG3-RELATED"/>
    <property type="match status" value="1"/>
</dbReference>
<gene>
    <name evidence="4" type="ordered locus">Rcas_2212</name>
</gene>
<dbReference type="GO" id="GO:0016651">
    <property type="term" value="F:oxidoreductase activity, acting on NAD(P)H"/>
    <property type="evidence" value="ECO:0007669"/>
    <property type="project" value="TreeGrafter"/>
</dbReference>
<dbReference type="PANTHER" id="PTHR48106:SF2">
    <property type="entry name" value="ZN2+-BINDING DEHYDROGENASE"/>
    <property type="match status" value="1"/>
</dbReference>
<accession>A7NF67</accession>
<evidence type="ECO:0000256" key="1">
    <source>
        <dbReference type="ARBA" id="ARBA00022857"/>
    </source>
</evidence>
<dbReference type="RefSeq" id="WP_012120719.1">
    <property type="nucleotide sequence ID" value="NC_009767.1"/>
</dbReference>
<keyword evidence="5" id="KW-1185">Reference proteome</keyword>
<dbReference type="STRING" id="383372.Rcas_2212"/>
<dbReference type="AlphaFoldDB" id="A7NF67"/>
<dbReference type="InterPro" id="IPR013149">
    <property type="entry name" value="ADH-like_C"/>
</dbReference>
<dbReference type="CDD" id="cd05282">
    <property type="entry name" value="ETR_like"/>
    <property type="match status" value="1"/>
</dbReference>
<dbReference type="OrthoDB" id="9787435at2"/>
<dbReference type="Proteomes" id="UP000000263">
    <property type="component" value="Chromosome"/>
</dbReference>
<dbReference type="GO" id="GO:0070402">
    <property type="term" value="F:NADPH binding"/>
    <property type="evidence" value="ECO:0007669"/>
    <property type="project" value="TreeGrafter"/>
</dbReference>
<dbReference type="InterPro" id="IPR020843">
    <property type="entry name" value="ER"/>
</dbReference>
<dbReference type="KEGG" id="rca:Rcas_2212"/>
<reference evidence="4 5" key="1">
    <citation type="submission" date="2007-08" db="EMBL/GenBank/DDBJ databases">
        <title>Complete sequence of Roseiflexus castenholzii DSM 13941.</title>
        <authorList>
            <consortium name="US DOE Joint Genome Institute"/>
            <person name="Copeland A."/>
            <person name="Lucas S."/>
            <person name="Lapidus A."/>
            <person name="Barry K."/>
            <person name="Glavina del Rio T."/>
            <person name="Dalin E."/>
            <person name="Tice H."/>
            <person name="Pitluck S."/>
            <person name="Thompson L.S."/>
            <person name="Brettin T."/>
            <person name="Bruce D."/>
            <person name="Detter J.C."/>
            <person name="Han C."/>
            <person name="Tapia R."/>
            <person name="Schmutz J."/>
            <person name="Larimer F."/>
            <person name="Land M."/>
            <person name="Hauser L."/>
            <person name="Kyrpides N."/>
            <person name="Mikhailova N."/>
            <person name="Bryant D.A."/>
            <person name="Hanada S."/>
            <person name="Tsukatani Y."/>
            <person name="Richardson P."/>
        </authorList>
    </citation>
    <scope>NUCLEOTIDE SEQUENCE [LARGE SCALE GENOMIC DNA]</scope>
    <source>
        <strain evidence="5">DSM 13941 / HLO8</strain>
    </source>
</reference>
<organism evidence="4 5">
    <name type="scientific">Roseiflexus castenholzii (strain DSM 13941 / HLO8)</name>
    <dbReference type="NCBI Taxonomy" id="383372"/>
    <lineage>
        <taxon>Bacteria</taxon>
        <taxon>Bacillati</taxon>
        <taxon>Chloroflexota</taxon>
        <taxon>Chloroflexia</taxon>
        <taxon>Chloroflexales</taxon>
        <taxon>Roseiflexineae</taxon>
        <taxon>Roseiflexaceae</taxon>
        <taxon>Roseiflexus</taxon>
    </lineage>
</organism>
<dbReference type="EMBL" id="CP000804">
    <property type="protein sequence ID" value="ABU58295.1"/>
    <property type="molecule type" value="Genomic_DNA"/>
</dbReference>
<dbReference type="InterPro" id="IPR011032">
    <property type="entry name" value="GroES-like_sf"/>
</dbReference>
<evidence type="ECO:0000313" key="4">
    <source>
        <dbReference type="EMBL" id="ABU58295.1"/>
    </source>
</evidence>
<sequence>MRAVRFASFGEPADVLTIENIPAPQTGPGQVLVRVQVRPINPSDLFVIRGLYGILPRLPAVPGFEGAGVIVGVGEGVTDRTIGQTVIPMGAAGLWQEYVVVPAARTIPVPATIGDRQAATALINPATAWLMLTDTLRVEPGEWVLQNAANSIVGRHVIRLAQRLGFRTINVVRRREVMDDLRTLGADDIICEQDENVVARVHALTGGKGVRYALDSVGGASGARLAASLAMGGTMLVYGAIAGEPLTIHLGTLLFRSATIRGWWLSHWLQTATPEQAQDLFTTLFGLIADGTLHTPVAAEYDLGDVREAVIAAEHKTRPGKVLLVG</sequence>
<dbReference type="HOGENOM" id="CLU_026673_3_1_0"/>